<sequence>MSQYSYDSEAGQSGQDFQDPTPEKEDLPDNSSSNIARDDAMIIVTPYAIEEPDDDDARPAAPELVFASTPEHNAEEWQTELADEMEDLRCDSDNNINRQFPKFKRGKKRKPASSTATGNSWYSQQQKFTMPSDRQYGEGPNFKSRRLRRESEGRHTTTPSESPSDTASYGIDSSEGLSPSTDDTSIDIPNANSDPEPMDLD</sequence>
<evidence type="ECO:0000313" key="2">
    <source>
        <dbReference type="EMBL" id="KAE8153992.1"/>
    </source>
</evidence>
<feature type="compositionally biased region" description="Acidic residues" evidence="1">
    <location>
        <begin position="77"/>
        <end position="86"/>
    </location>
</feature>
<feature type="compositionally biased region" description="Polar residues" evidence="1">
    <location>
        <begin position="156"/>
        <end position="167"/>
    </location>
</feature>
<organism evidence="2 3">
    <name type="scientific">Aspergillus avenaceus</name>
    <dbReference type="NCBI Taxonomy" id="36643"/>
    <lineage>
        <taxon>Eukaryota</taxon>
        <taxon>Fungi</taxon>
        <taxon>Dikarya</taxon>
        <taxon>Ascomycota</taxon>
        <taxon>Pezizomycotina</taxon>
        <taxon>Eurotiomycetes</taxon>
        <taxon>Eurotiomycetidae</taxon>
        <taxon>Eurotiales</taxon>
        <taxon>Aspergillaceae</taxon>
        <taxon>Aspergillus</taxon>
        <taxon>Aspergillus subgen. Circumdati</taxon>
    </lineage>
</organism>
<gene>
    <name evidence="2" type="ORF">BDV25DRAFT_5682</name>
</gene>
<protein>
    <submittedName>
        <fullName evidence="2">Uncharacterized protein</fullName>
    </submittedName>
</protein>
<feature type="region of interest" description="Disordered" evidence="1">
    <location>
        <begin position="1"/>
        <end position="201"/>
    </location>
</feature>
<evidence type="ECO:0000256" key="1">
    <source>
        <dbReference type="SAM" id="MobiDB-lite"/>
    </source>
</evidence>
<accession>A0A5N6U5Y7</accession>
<dbReference type="OrthoDB" id="4186058at2759"/>
<dbReference type="AlphaFoldDB" id="A0A5N6U5Y7"/>
<feature type="compositionally biased region" description="Polar residues" evidence="1">
    <location>
        <begin position="112"/>
        <end position="129"/>
    </location>
</feature>
<reference evidence="2 3" key="1">
    <citation type="submission" date="2019-04" db="EMBL/GenBank/DDBJ databases">
        <title>Friends and foes A comparative genomics study of 23 Aspergillus species from section Flavi.</title>
        <authorList>
            <consortium name="DOE Joint Genome Institute"/>
            <person name="Kjaerbolling I."/>
            <person name="Vesth T."/>
            <person name="Frisvad J.C."/>
            <person name="Nybo J.L."/>
            <person name="Theobald S."/>
            <person name="Kildgaard S."/>
            <person name="Isbrandt T."/>
            <person name="Kuo A."/>
            <person name="Sato A."/>
            <person name="Lyhne E.K."/>
            <person name="Kogle M.E."/>
            <person name="Wiebenga A."/>
            <person name="Kun R.S."/>
            <person name="Lubbers R.J."/>
            <person name="Makela M.R."/>
            <person name="Barry K."/>
            <person name="Chovatia M."/>
            <person name="Clum A."/>
            <person name="Daum C."/>
            <person name="Haridas S."/>
            <person name="He G."/>
            <person name="LaButti K."/>
            <person name="Lipzen A."/>
            <person name="Mondo S."/>
            <person name="Riley R."/>
            <person name="Salamov A."/>
            <person name="Simmons B.A."/>
            <person name="Magnuson J.K."/>
            <person name="Henrissat B."/>
            <person name="Mortensen U.H."/>
            <person name="Larsen T.O."/>
            <person name="Devries R.P."/>
            <person name="Grigoriev I.V."/>
            <person name="Machida M."/>
            <person name="Baker S.E."/>
            <person name="Andersen M.R."/>
        </authorList>
    </citation>
    <scope>NUCLEOTIDE SEQUENCE [LARGE SCALE GENOMIC DNA]</scope>
    <source>
        <strain evidence="2 3">IBT 18842</strain>
    </source>
</reference>
<evidence type="ECO:0000313" key="3">
    <source>
        <dbReference type="Proteomes" id="UP000325780"/>
    </source>
</evidence>
<proteinExistence type="predicted"/>
<keyword evidence="3" id="KW-1185">Reference proteome</keyword>
<dbReference type="Proteomes" id="UP000325780">
    <property type="component" value="Unassembled WGS sequence"/>
</dbReference>
<name>A0A5N6U5Y7_ASPAV</name>
<dbReference type="EMBL" id="ML742033">
    <property type="protein sequence ID" value="KAE8153992.1"/>
    <property type="molecule type" value="Genomic_DNA"/>
</dbReference>
<feature type="compositionally biased region" description="Polar residues" evidence="1">
    <location>
        <begin position="1"/>
        <end position="18"/>
    </location>
</feature>
<feature type="compositionally biased region" description="Basic residues" evidence="1">
    <location>
        <begin position="101"/>
        <end position="111"/>
    </location>
</feature>